<comment type="caution">
    <text evidence="3">The sequence shown here is derived from an EMBL/GenBank/DDBJ whole genome shotgun (WGS) entry which is preliminary data.</text>
</comment>
<dbReference type="InterPro" id="IPR019207">
    <property type="entry name" value="DUF2092"/>
</dbReference>
<evidence type="ECO:0000313" key="3">
    <source>
        <dbReference type="EMBL" id="SAK90777.1"/>
    </source>
</evidence>
<dbReference type="STRING" id="1777138.AWB77_05025"/>
<keyword evidence="1 2" id="KW-0732">Signal</keyword>
<dbReference type="SUPFAM" id="SSF89392">
    <property type="entry name" value="Prokaryotic lipoproteins and lipoprotein localization factors"/>
    <property type="match status" value="1"/>
</dbReference>
<dbReference type="EMBL" id="FCNX02000014">
    <property type="protein sequence ID" value="SAK90777.1"/>
    <property type="molecule type" value="Genomic_DNA"/>
</dbReference>
<evidence type="ECO:0000313" key="4">
    <source>
        <dbReference type="Proteomes" id="UP000054903"/>
    </source>
</evidence>
<proteinExistence type="predicted"/>
<dbReference type="Gene3D" id="2.50.20.10">
    <property type="entry name" value="Lipoprotein localisation LolA/LolB/LppX"/>
    <property type="match status" value="1"/>
</dbReference>
<sequence>MTKTFAKLSLCGLVAGALCSAGSYAVAKETETAHAAAQVPDAEALNALTRMSAYMQTVKQFVLDVDSTTDQILVNGKTEQLVQMAHTTKLTVNRPDHLKADITGIAPDSSRHAYFDGKHFTLYTQPDNYYATVDAPATIKELMSDLGTKYGIELPLSDIFTLGANPSDMKRIISAAYLGDEVVSGATCSHYAYHENTVDWQLWIKKGDQPLPCKLNIVTRLDSERPQFTAVYHWNLNPEIDNGTFAFTAPKNAHEITFVQNKGAQ</sequence>
<dbReference type="Proteomes" id="UP000054903">
    <property type="component" value="Unassembled WGS sequence"/>
</dbReference>
<dbReference type="Pfam" id="PF09865">
    <property type="entry name" value="DUF2092"/>
    <property type="match status" value="1"/>
</dbReference>
<evidence type="ECO:0008006" key="5">
    <source>
        <dbReference type="Google" id="ProtNLM"/>
    </source>
</evidence>
<feature type="chain" id="PRO_5007623888" description="Periplasmic protein" evidence="2">
    <location>
        <begin position="28"/>
        <end position="265"/>
    </location>
</feature>
<dbReference type="AlphaFoldDB" id="A0A158DAE5"/>
<evidence type="ECO:0000256" key="1">
    <source>
        <dbReference type="ARBA" id="ARBA00022729"/>
    </source>
</evidence>
<dbReference type="InterPro" id="IPR029046">
    <property type="entry name" value="LolA/LolB/LppX"/>
</dbReference>
<name>A0A158DAE5_9BURK</name>
<feature type="signal peptide" evidence="2">
    <location>
        <begin position="1"/>
        <end position="27"/>
    </location>
</feature>
<dbReference type="OrthoDB" id="116979at2"/>
<gene>
    <name evidence="3" type="ORF">AWB77_05025</name>
</gene>
<accession>A0A158DAE5</accession>
<dbReference type="RefSeq" id="WP_061137110.1">
    <property type="nucleotide sequence ID" value="NZ_FCNX02000014.1"/>
</dbReference>
<organism evidence="3 4">
    <name type="scientific">Caballeronia fortuita</name>
    <dbReference type="NCBI Taxonomy" id="1777138"/>
    <lineage>
        <taxon>Bacteria</taxon>
        <taxon>Pseudomonadati</taxon>
        <taxon>Pseudomonadota</taxon>
        <taxon>Betaproteobacteria</taxon>
        <taxon>Burkholderiales</taxon>
        <taxon>Burkholderiaceae</taxon>
        <taxon>Caballeronia</taxon>
    </lineage>
</organism>
<keyword evidence="4" id="KW-1185">Reference proteome</keyword>
<evidence type="ECO:0000256" key="2">
    <source>
        <dbReference type="SAM" id="SignalP"/>
    </source>
</evidence>
<protein>
    <recommendedName>
        <fullName evidence="5">Periplasmic protein</fullName>
    </recommendedName>
</protein>
<reference evidence="3" key="1">
    <citation type="submission" date="2016-01" db="EMBL/GenBank/DDBJ databases">
        <authorList>
            <person name="Peeters C."/>
        </authorList>
    </citation>
    <scope>NUCLEOTIDE SEQUENCE</scope>
    <source>
        <strain evidence="3">LMG 29320</strain>
    </source>
</reference>